<dbReference type="Pfam" id="PF22292">
    <property type="entry name" value="DUF6965"/>
    <property type="match status" value="1"/>
</dbReference>
<keyword evidence="3" id="KW-1185">Reference proteome</keyword>
<dbReference type="EMBL" id="BMIA01000003">
    <property type="protein sequence ID" value="GGH42827.1"/>
    <property type="molecule type" value="Genomic_DNA"/>
</dbReference>
<reference evidence="3" key="1">
    <citation type="journal article" date="2019" name="Int. J. Syst. Evol. Microbiol.">
        <title>The Global Catalogue of Microorganisms (GCM) 10K type strain sequencing project: providing services to taxonomists for standard genome sequencing and annotation.</title>
        <authorList>
            <consortium name="The Broad Institute Genomics Platform"/>
            <consortium name="The Broad Institute Genome Sequencing Center for Infectious Disease"/>
            <person name="Wu L."/>
            <person name="Ma J."/>
        </authorList>
    </citation>
    <scope>NUCLEOTIDE SEQUENCE [LARGE SCALE GENOMIC DNA]</scope>
    <source>
        <strain evidence="3">CGMCC 1.15288</strain>
    </source>
</reference>
<dbReference type="Proteomes" id="UP000600214">
    <property type="component" value="Unassembled WGS sequence"/>
</dbReference>
<gene>
    <name evidence="2" type="ORF">GCM10007423_39750</name>
</gene>
<dbReference type="RefSeq" id="WP_188935374.1">
    <property type="nucleotide sequence ID" value="NZ_BMIA01000003.1"/>
</dbReference>
<dbReference type="InterPro" id="IPR054238">
    <property type="entry name" value="DUF6965"/>
</dbReference>
<evidence type="ECO:0000259" key="1">
    <source>
        <dbReference type="Pfam" id="PF22292"/>
    </source>
</evidence>
<protein>
    <recommendedName>
        <fullName evidence="1">DUF6965 domain-containing protein</fullName>
    </recommendedName>
</protein>
<evidence type="ECO:0000313" key="2">
    <source>
        <dbReference type="EMBL" id="GGH42827.1"/>
    </source>
</evidence>
<sequence>MTAQELKEWFDGRELPAETVWIHKSMKVDDPKRFVELHFNSMDADGNERANEPLILRLLLMKKWLEENGHA</sequence>
<name>A0ABQ1YZN5_9BACT</name>
<comment type="caution">
    <text evidence="2">The sequence shown here is derived from an EMBL/GenBank/DDBJ whole genome shotgun (WGS) entry which is preliminary data.</text>
</comment>
<proteinExistence type="predicted"/>
<accession>A0ABQ1YZN5</accession>
<organism evidence="2 3">
    <name type="scientific">Dyadobacter endophyticus</name>
    <dbReference type="NCBI Taxonomy" id="1749036"/>
    <lineage>
        <taxon>Bacteria</taxon>
        <taxon>Pseudomonadati</taxon>
        <taxon>Bacteroidota</taxon>
        <taxon>Cytophagia</taxon>
        <taxon>Cytophagales</taxon>
        <taxon>Spirosomataceae</taxon>
        <taxon>Dyadobacter</taxon>
    </lineage>
</organism>
<evidence type="ECO:0000313" key="3">
    <source>
        <dbReference type="Proteomes" id="UP000600214"/>
    </source>
</evidence>
<feature type="domain" description="DUF6965" evidence="1">
    <location>
        <begin position="1"/>
        <end position="67"/>
    </location>
</feature>